<dbReference type="InterPro" id="IPR054353">
    <property type="entry name" value="IstA-like_C"/>
</dbReference>
<reference evidence="2 3" key="1">
    <citation type="submission" date="2016-10" db="EMBL/GenBank/DDBJ databases">
        <authorList>
            <person name="de Groot N.N."/>
        </authorList>
    </citation>
    <scope>NUCLEOTIDE SEQUENCE [LARGE SCALE GENOMIC DNA]</scope>
    <source>
        <strain evidence="2 3">NP_1H</strain>
    </source>
</reference>
<dbReference type="Proteomes" id="UP000199258">
    <property type="component" value="Unassembled WGS sequence"/>
</dbReference>
<evidence type="ECO:0000313" key="2">
    <source>
        <dbReference type="EMBL" id="SDI89538.1"/>
    </source>
</evidence>
<sequence length="554" mass="60780">MRARVEVFAAIRRDARVEGLSIRALAFRHGVHRRTVRAALESAEPPERKTPVRVSPKLEPFKPLIDAMLLGDVSAPRKQRHTARRVLARLVDEHGLDEVSYSTVRDYVRARRAEIDAEVGRHREVFVPQDHAPGAEAEVDFGDVWVILNGVKTKCQLFVFRLSHSGKAVHRVYPSCGQEAFLEGHIEAFTTIGGIPTRHIRYDNLTSAIKSVLYGKGRNRVENDRWALFRSHYGFDAFYCQPGIEGAHEKGGVEGEVGRFRRNHLSPMPVVGSLAELNEKIKAWDEADDRRRISNRLRTVGADFLTEKPLLSSLPVEVFDPGLVLTPRVDRSSMITVRMAKYSVPARFINRKVRVSLRASELAVFEGRSLIAVHPRVVATGGQSVDLDHYLEVLKTKPGALPGSTALARARAAGTFTSAHEAFWAAARKTDGDAAGTRELIDVLLLHRSMDTNDVVAGLTAALAVGAVTADVVAVEARIAAARRGHPDCHPAVPSVLVGPRVVSLTQRRLADPASVIAGLPADNRSLPSVAAYDQLLKLKPPIATTTPSREQIS</sequence>
<gene>
    <name evidence="2" type="ORF">SAMN04488693_13119</name>
</gene>
<dbReference type="STRING" id="335973.SAMN04488693_13119"/>
<evidence type="ECO:0000259" key="1">
    <source>
        <dbReference type="Pfam" id="PF22483"/>
    </source>
</evidence>
<dbReference type="EMBL" id="FNDT01000031">
    <property type="protein sequence ID" value="SDI89538.1"/>
    <property type="molecule type" value="Genomic_DNA"/>
</dbReference>
<proteinExistence type="predicted"/>
<dbReference type="NCBIfam" id="NF033546">
    <property type="entry name" value="transpos_IS21"/>
    <property type="match status" value="1"/>
</dbReference>
<name>A0A1G8PB46_9MICC</name>
<dbReference type="Pfam" id="PF22483">
    <property type="entry name" value="Mu-transpos_C_2"/>
    <property type="match status" value="1"/>
</dbReference>
<keyword evidence="3" id="KW-1185">Reference proteome</keyword>
<protein>
    <submittedName>
        <fullName evidence="2">Transposase</fullName>
    </submittedName>
</protein>
<dbReference type="AlphaFoldDB" id="A0A1G8PB46"/>
<dbReference type="PANTHER" id="PTHR35004">
    <property type="entry name" value="TRANSPOSASE RV3428C-RELATED"/>
    <property type="match status" value="1"/>
</dbReference>
<feature type="domain" description="Transposase for insertion sequence element IS21-like C-terminal" evidence="1">
    <location>
        <begin position="314"/>
        <end position="386"/>
    </location>
</feature>
<dbReference type="OrthoDB" id="2065409at2"/>
<dbReference type="RefSeq" id="WP_090588356.1">
    <property type="nucleotide sequence ID" value="NZ_FNDT01000031.1"/>
</dbReference>
<accession>A0A1G8PB46</accession>
<organism evidence="2 3">
    <name type="scientific">Arthrobacter subterraneus</name>
    <dbReference type="NCBI Taxonomy" id="335973"/>
    <lineage>
        <taxon>Bacteria</taxon>
        <taxon>Bacillati</taxon>
        <taxon>Actinomycetota</taxon>
        <taxon>Actinomycetes</taxon>
        <taxon>Micrococcales</taxon>
        <taxon>Micrococcaceae</taxon>
        <taxon>Arthrobacter</taxon>
    </lineage>
</organism>
<evidence type="ECO:0000313" key="3">
    <source>
        <dbReference type="Proteomes" id="UP000199258"/>
    </source>
</evidence>